<dbReference type="Pfam" id="PF13738">
    <property type="entry name" value="Pyr_redox_3"/>
    <property type="match status" value="1"/>
</dbReference>
<dbReference type="SUPFAM" id="SSF51905">
    <property type="entry name" value="FAD/NAD(P)-binding domain"/>
    <property type="match status" value="2"/>
</dbReference>
<proteinExistence type="predicted"/>
<name>A0A0B5ALX2_9BACL</name>
<accession>A0A0B5ALX2</accession>
<sequence length="343" mass="38506">MKYDAVIIGGGQAGLAMGYYLKERNVSFLIVDASSEIGETWKKRYDSLRLFTPDYLSSLPGLRLEANSYPTKDEIANYLKLYAKTFTLPVQLNTKVTKLFLNNDVFMVETSKGSIQADNVIVATGPFQVPNIPRFSKNLSEEVLQLHSSEYKNPDQIRKGSVVVVGGGNSGSQIAVELVENHKVYLSIGHKMRFLPQEVGHKSIFWYLDRLGVYKARHDSPLGKILKNKPDPIFGFELKKLIKEGTITLVPRAHSSKNNTILFQDHSQIKIDNIIWATGYKPDYGWIKFSEVIDSKGSPIHNRGITSIKGLYFLGLPWQHNRSSALIQGVGDDARHISSHLNK</sequence>
<dbReference type="Proteomes" id="UP000031449">
    <property type="component" value="Chromosome"/>
</dbReference>
<dbReference type="BioCyc" id="JESP1508404:G14D9-9433-MONOMER"/>
<protein>
    <submittedName>
        <fullName evidence="2">Oxidoreductase</fullName>
    </submittedName>
</protein>
<dbReference type="InterPro" id="IPR036188">
    <property type="entry name" value="FAD/NAD-bd_sf"/>
</dbReference>
<dbReference type="Gene3D" id="3.50.50.60">
    <property type="entry name" value="FAD/NAD(P)-binding domain"/>
    <property type="match status" value="1"/>
</dbReference>
<evidence type="ECO:0000313" key="2">
    <source>
        <dbReference type="EMBL" id="AJD89533.1"/>
    </source>
</evidence>
<keyword evidence="3" id="KW-1185">Reference proteome</keyword>
<evidence type="ECO:0000256" key="1">
    <source>
        <dbReference type="ARBA" id="ARBA00023002"/>
    </source>
</evidence>
<dbReference type="KEGG" id="jeo:JMA_02160"/>
<dbReference type="InterPro" id="IPR050982">
    <property type="entry name" value="Auxin_biosynth/cation_transpt"/>
</dbReference>
<dbReference type="PRINTS" id="PR00368">
    <property type="entry name" value="FADPNR"/>
</dbReference>
<dbReference type="GO" id="GO:0050660">
    <property type="term" value="F:flavin adenine dinucleotide binding"/>
    <property type="evidence" value="ECO:0007669"/>
    <property type="project" value="TreeGrafter"/>
</dbReference>
<evidence type="ECO:0000313" key="3">
    <source>
        <dbReference type="Proteomes" id="UP000031449"/>
    </source>
</evidence>
<dbReference type="PANTHER" id="PTHR43539">
    <property type="entry name" value="FLAVIN-BINDING MONOOXYGENASE-LIKE PROTEIN (AFU_ORTHOLOGUE AFUA_4G09220)"/>
    <property type="match status" value="1"/>
</dbReference>
<keyword evidence="1" id="KW-0560">Oxidoreductase</keyword>
<gene>
    <name evidence="2" type="ORF">JMA_02160</name>
</gene>
<dbReference type="HOGENOM" id="CLU_006909_1_0_9"/>
<dbReference type="AlphaFoldDB" id="A0A0B5ALX2"/>
<organism evidence="2 3">
    <name type="scientific">Jeotgalibacillus malaysiensis</name>
    <dbReference type="NCBI Taxonomy" id="1508404"/>
    <lineage>
        <taxon>Bacteria</taxon>
        <taxon>Bacillati</taxon>
        <taxon>Bacillota</taxon>
        <taxon>Bacilli</taxon>
        <taxon>Bacillales</taxon>
        <taxon>Caryophanaceae</taxon>
        <taxon>Jeotgalibacillus</taxon>
    </lineage>
</organism>
<dbReference type="STRING" id="1508404.JMA_02160"/>
<dbReference type="PANTHER" id="PTHR43539:SF78">
    <property type="entry name" value="FLAVIN-CONTAINING MONOOXYGENASE"/>
    <property type="match status" value="1"/>
</dbReference>
<dbReference type="PRINTS" id="PR00469">
    <property type="entry name" value="PNDRDTASEII"/>
</dbReference>
<dbReference type="EMBL" id="CP009416">
    <property type="protein sequence ID" value="AJD89533.1"/>
    <property type="molecule type" value="Genomic_DNA"/>
</dbReference>
<reference evidence="2 3" key="1">
    <citation type="submission" date="2014-08" db="EMBL/GenBank/DDBJ databases">
        <title>Complete genome of a marine bacteria Jeotgalibacillus malaysiensis.</title>
        <authorList>
            <person name="Yaakop A.S."/>
            <person name="Chan K.-G."/>
            <person name="Goh K.M."/>
        </authorList>
    </citation>
    <scope>NUCLEOTIDE SEQUENCE [LARGE SCALE GENOMIC DNA]</scope>
    <source>
        <strain evidence="2 3">D5</strain>
    </source>
</reference>
<dbReference type="OrthoDB" id="9778740at2"/>
<dbReference type="GO" id="GO:0004497">
    <property type="term" value="F:monooxygenase activity"/>
    <property type="evidence" value="ECO:0007669"/>
    <property type="project" value="TreeGrafter"/>
</dbReference>